<accession>A0A1I4N4R1</accession>
<dbReference type="AlphaFoldDB" id="A0A1I4N4R1"/>
<evidence type="ECO:0000256" key="3">
    <source>
        <dbReference type="ARBA" id="ARBA00022884"/>
    </source>
</evidence>
<dbReference type="HAMAP" id="MF_00073">
    <property type="entry name" value="NusB"/>
    <property type="match status" value="1"/>
</dbReference>
<keyword evidence="10" id="KW-1185">Reference proteome</keyword>
<feature type="compositionally biased region" description="Low complexity" evidence="7">
    <location>
        <begin position="188"/>
        <end position="202"/>
    </location>
</feature>
<evidence type="ECO:0000256" key="7">
    <source>
        <dbReference type="SAM" id="MobiDB-lite"/>
    </source>
</evidence>
<dbReference type="GO" id="GO:0003723">
    <property type="term" value="F:RNA binding"/>
    <property type="evidence" value="ECO:0007669"/>
    <property type="project" value="UniProtKB-UniRule"/>
</dbReference>
<sequence>MTGTTDTRPDGTAQDSSEGAPEETARAISPRSGARLAVVQALYEMDISGKGVLDALAEFEAFWIGQEVDGIVHPKAETAFFRDLLRGTVEEQRAIDQKLDQALAQGWPLRRIEIVLRAILRAGAYELLFRPDVPAPAAISEYVDVAHSFYTADEPGLVNAVLDRVAREVRPGEVSAPKVSGKGGGKAAAGKPGSGKPAAKKA</sequence>
<organism evidence="9 10">
    <name type="scientific">Methylobacterium pseudosasicola</name>
    <dbReference type="NCBI Taxonomy" id="582667"/>
    <lineage>
        <taxon>Bacteria</taxon>
        <taxon>Pseudomonadati</taxon>
        <taxon>Pseudomonadota</taxon>
        <taxon>Alphaproteobacteria</taxon>
        <taxon>Hyphomicrobiales</taxon>
        <taxon>Methylobacteriaceae</taxon>
        <taxon>Methylobacterium</taxon>
    </lineage>
</organism>
<evidence type="ECO:0000256" key="5">
    <source>
        <dbReference type="ARBA" id="ARBA00023163"/>
    </source>
</evidence>
<comment type="similarity">
    <text evidence="1 6">Belongs to the NusB family.</text>
</comment>
<dbReference type="InterPro" id="IPR035926">
    <property type="entry name" value="NusB-like_sf"/>
</dbReference>
<dbReference type="PANTHER" id="PTHR11078:SF3">
    <property type="entry name" value="ANTITERMINATION NUSB DOMAIN-CONTAINING PROTEIN"/>
    <property type="match status" value="1"/>
</dbReference>
<name>A0A1I4N4R1_9HYPH</name>
<dbReference type="GO" id="GO:0006353">
    <property type="term" value="P:DNA-templated transcription termination"/>
    <property type="evidence" value="ECO:0007669"/>
    <property type="project" value="UniProtKB-UniRule"/>
</dbReference>
<feature type="region of interest" description="Disordered" evidence="7">
    <location>
        <begin position="1"/>
        <end position="29"/>
    </location>
</feature>
<evidence type="ECO:0000256" key="1">
    <source>
        <dbReference type="ARBA" id="ARBA00005952"/>
    </source>
</evidence>
<keyword evidence="2 6" id="KW-0889">Transcription antitermination</keyword>
<dbReference type="PANTHER" id="PTHR11078">
    <property type="entry name" value="N UTILIZATION SUBSTANCE PROTEIN B-RELATED"/>
    <property type="match status" value="1"/>
</dbReference>
<dbReference type="InterPro" id="IPR006027">
    <property type="entry name" value="NusB_RsmB_TIM44"/>
</dbReference>
<keyword evidence="5 6" id="KW-0804">Transcription</keyword>
<protein>
    <recommendedName>
        <fullName evidence="6">Transcription antitermination protein NusB</fullName>
    </recommendedName>
    <alternativeName>
        <fullName evidence="6">Antitermination factor NusB</fullName>
    </alternativeName>
</protein>
<evidence type="ECO:0000256" key="6">
    <source>
        <dbReference type="HAMAP-Rule" id="MF_00073"/>
    </source>
</evidence>
<feature type="domain" description="NusB/RsmB/TIM44" evidence="8">
    <location>
        <begin position="34"/>
        <end position="167"/>
    </location>
</feature>
<dbReference type="SUPFAM" id="SSF48013">
    <property type="entry name" value="NusB-like"/>
    <property type="match status" value="1"/>
</dbReference>
<dbReference type="EMBL" id="FOTK01000019">
    <property type="protein sequence ID" value="SFM10522.1"/>
    <property type="molecule type" value="Genomic_DNA"/>
</dbReference>
<evidence type="ECO:0000259" key="8">
    <source>
        <dbReference type="Pfam" id="PF01029"/>
    </source>
</evidence>
<dbReference type="Gene3D" id="1.10.940.10">
    <property type="entry name" value="NusB-like"/>
    <property type="match status" value="1"/>
</dbReference>
<evidence type="ECO:0000256" key="4">
    <source>
        <dbReference type="ARBA" id="ARBA00023015"/>
    </source>
</evidence>
<dbReference type="GO" id="GO:0005829">
    <property type="term" value="C:cytosol"/>
    <property type="evidence" value="ECO:0007669"/>
    <property type="project" value="TreeGrafter"/>
</dbReference>
<gene>
    <name evidence="6" type="primary">nusB</name>
    <name evidence="9" type="ORF">SAMN05192568_101981</name>
</gene>
<reference evidence="10" key="1">
    <citation type="submission" date="2016-10" db="EMBL/GenBank/DDBJ databases">
        <authorList>
            <person name="Varghese N."/>
            <person name="Submissions S."/>
        </authorList>
    </citation>
    <scope>NUCLEOTIDE SEQUENCE [LARGE SCALE GENOMIC DNA]</scope>
    <source>
        <strain evidence="10">BL36</strain>
    </source>
</reference>
<evidence type="ECO:0000313" key="9">
    <source>
        <dbReference type="EMBL" id="SFM10522.1"/>
    </source>
</evidence>
<keyword evidence="4 6" id="KW-0805">Transcription regulation</keyword>
<dbReference type="InterPro" id="IPR011605">
    <property type="entry name" value="NusB_fam"/>
</dbReference>
<dbReference type="STRING" id="582667.SAMN05192568_101981"/>
<evidence type="ECO:0000256" key="2">
    <source>
        <dbReference type="ARBA" id="ARBA00022814"/>
    </source>
</evidence>
<dbReference type="GO" id="GO:0031564">
    <property type="term" value="P:transcription antitermination"/>
    <property type="evidence" value="ECO:0007669"/>
    <property type="project" value="UniProtKB-KW"/>
</dbReference>
<comment type="function">
    <text evidence="6">Involved in transcription antitermination. Required for transcription of ribosomal RNA (rRNA) genes. Binds specifically to the boxA antiterminator sequence of the ribosomal RNA (rrn) operons.</text>
</comment>
<dbReference type="Proteomes" id="UP000199048">
    <property type="component" value="Unassembled WGS sequence"/>
</dbReference>
<keyword evidence="3 6" id="KW-0694">RNA-binding</keyword>
<dbReference type="NCBIfam" id="TIGR01951">
    <property type="entry name" value="nusB"/>
    <property type="match status" value="1"/>
</dbReference>
<feature type="region of interest" description="Disordered" evidence="7">
    <location>
        <begin position="171"/>
        <end position="202"/>
    </location>
</feature>
<evidence type="ECO:0000313" key="10">
    <source>
        <dbReference type="Proteomes" id="UP000199048"/>
    </source>
</evidence>
<dbReference type="Pfam" id="PF01029">
    <property type="entry name" value="NusB"/>
    <property type="match status" value="1"/>
</dbReference>
<proteinExistence type="inferred from homology"/>
<dbReference type="RefSeq" id="WP_425284963.1">
    <property type="nucleotide sequence ID" value="NZ_FOTK01000019.1"/>
</dbReference>